<dbReference type="RefSeq" id="WP_382404323.1">
    <property type="nucleotide sequence ID" value="NZ_JBHSWH010000001.1"/>
</dbReference>
<proteinExistence type="predicted"/>
<sequence length="82" mass="8705">MIARDQRDRLTATLAGADLSELNSVMLRRAITDRQLSASDPRVPSDPSGLLQDRTWSAAPAADENRSADLAVALDAADVAVT</sequence>
<dbReference type="Proteomes" id="UP001596298">
    <property type="component" value="Unassembled WGS sequence"/>
</dbReference>
<comment type="caution">
    <text evidence="1">The sequence shown here is derived from an EMBL/GenBank/DDBJ whole genome shotgun (WGS) entry which is preliminary data.</text>
</comment>
<reference evidence="2" key="1">
    <citation type="journal article" date="2019" name="Int. J. Syst. Evol. Microbiol.">
        <title>The Global Catalogue of Microorganisms (GCM) 10K type strain sequencing project: providing services to taxonomists for standard genome sequencing and annotation.</title>
        <authorList>
            <consortium name="The Broad Institute Genomics Platform"/>
            <consortium name="The Broad Institute Genome Sequencing Center for Infectious Disease"/>
            <person name="Wu L."/>
            <person name="Ma J."/>
        </authorList>
    </citation>
    <scope>NUCLEOTIDE SEQUENCE [LARGE SCALE GENOMIC DNA]</scope>
    <source>
        <strain evidence="2">CCUG 58127</strain>
    </source>
</reference>
<organism evidence="1 2">
    <name type="scientific">Flexivirga alba</name>
    <dbReference type="NCBI Taxonomy" id="702742"/>
    <lineage>
        <taxon>Bacteria</taxon>
        <taxon>Bacillati</taxon>
        <taxon>Actinomycetota</taxon>
        <taxon>Actinomycetes</taxon>
        <taxon>Micrococcales</taxon>
        <taxon>Dermacoccaceae</taxon>
        <taxon>Flexivirga</taxon>
    </lineage>
</organism>
<name>A0ABW2ALF9_9MICO</name>
<gene>
    <name evidence="1" type="ORF">ACFQDH_21045</name>
</gene>
<keyword evidence="2" id="KW-1185">Reference proteome</keyword>
<evidence type="ECO:0000313" key="1">
    <source>
        <dbReference type="EMBL" id="MFC6707656.1"/>
    </source>
</evidence>
<protein>
    <submittedName>
        <fullName evidence="1">Uncharacterized protein</fullName>
    </submittedName>
</protein>
<accession>A0ABW2ALF9</accession>
<evidence type="ECO:0000313" key="2">
    <source>
        <dbReference type="Proteomes" id="UP001596298"/>
    </source>
</evidence>
<dbReference type="EMBL" id="JBHSWH010000001">
    <property type="protein sequence ID" value="MFC6707656.1"/>
    <property type="molecule type" value="Genomic_DNA"/>
</dbReference>